<dbReference type="PROSITE" id="PS51476">
    <property type="entry name" value="PROTEASOME_BETA_2"/>
    <property type="match status" value="1"/>
</dbReference>
<dbReference type="GO" id="GO:0004298">
    <property type="term" value="F:threonine-type endopeptidase activity"/>
    <property type="evidence" value="ECO:0007669"/>
    <property type="project" value="UniProtKB-UniRule"/>
</dbReference>
<dbReference type="InterPro" id="IPR023333">
    <property type="entry name" value="Proteasome_suB-type"/>
</dbReference>
<comment type="function">
    <text evidence="9">Component of the proteasome core, a large protease complex with broad specificity involved in protein degradation.</text>
</comment>
<evidence type="ECO:0000256" key="1">
    <source>
        <dbReference type="ARBA" id="ARBA00001198"/>
    </source>
</evidence>
<dbReference type="Gene3D" id="3.60.20.10">
    <property type="entry name" value="Glutamine Phosphoribosylpyrophosphate, subunit 1, domain 1"/>
    <property type="match status" value="1"/>
</dbReference>
<protein>
    <recommendedName>
        <fullName evidence="9">Proteasome subunit beta</fullName>
        <ecNumber evidence="9">3.4.25.1</ecNumber>
    </recommendedName>
    <alternativeName>
        <fullName evidence="9">20S proteasome beta subunit</fullName>
    </alternativeName>
    <alternativeName>
        <fullName evidence="9">Proteasome core protein PsmB</fullName>
    </alternativeName>
</protein>
<feature type="chain" id="PRO_5023231214" description="Proteasome subunit beta" evidence="9">
    <location>
        <begin position="8"/>
        <end position="207"/>
    </location>
</feature>
<dbReference type="InterPro" id="IPR019983">
    <property type="entry name" value="Pept_T1A_Psome_bsu_arc"/>
</dbReference>
<comment type="subcellular location">
    <subcellularLocation>
        <location evidence="9">Cytoplasm</location>
    </subcellularLocation>
</comment>
<dbReference type="STRING" id="1056495.Calag_0514"/>
<gene>
    <name evidence="9" type="primary">psmB</name>
    <name evidence="11" type="ordered locus">Calag_0514</name>
</gene>
<comment type="caution">
    <text evidence="9">Lacks conserved residue(s) required for the propagation of feature annotation.</text>
</comment>
<keyword evidence="8 9" id="KW-0865">Zymogen</keyword>
<dbReference type="eggNOG" id="arCOG00970">
    <property type="taxonomic scope" value="Archaea"/>
</dbReference>
<evidence type="ECO:0000313" key="12">
    <source>
        <dbReference type="Proteomes" id="UP000010469"/>
    </source>
</evidence>
<dbReference type="AlphaFoldDB" id="L0A8S6"/>
<keyword evidence="3 9" id="KW-0645">Protease</keyword>
<name>L0A8S6_CALLD</name>
<dbReference type="GO" id="GO:0019774">
    <property type="term" value="C:proteasome core complex, beta-subunit complex"/>
    <property type="evidence" value="ECO:0007669"/>
    <property type="project" value="UniProtKB-UniRule"/>
</dbReference>
<accession>L0A8S6</accession>
<reference evidence="12" key="1">
    <citation type="submission" date="2012-03" db="EMBL/GenBank/DDBJ databases">
        <title>Complete genome of Caldisphaera lagunensis DSM 15908.</title>
        <authorList>
            <person name="Lucas S."/>
            <person name="Copeland A."/>
            <person name="Lapidus A."/>
            <person name="Glavina del Rio T."/>
            <person name="Dalin E."/>
            <person name="Tice H."/>
            <person name="Bruce D."/>
            <person name="Goodwin L."/>
            <person name="Pitluck S."/>
            <person name="Peters L."/>
            <person name="Mikhailova N."/>
            <person name="Teshima H."/>
            <person name="Kyrpides N."/>
            <person name="Mavromatis K."/>
            <person name="Ivanova N."/>
            <person name="Brettin T."/>
            <person name="Detter J.C."/>
            <person name="Han C."/>
            <person name="Larimer F."/>
            <person name="Land M."/>
            <person name="Hauser L."/>
            <person name="Markowitz V."/>
            <person name="Cheng J.-F."/>
            <person name="Hugenholtz P."/>
            <person name="Woyke T."/>
            <person name="Wu D."/>
            <person name="Spring S."/>
            <person name="Schroeder M."/>
            <person name="Brambilla E."/>
            <person name="Klenk H.-P."/>
            <person name="Eisen J.A."/>
        </authorList>
    </citation>
    <scope>NUCLEOTIDE SEQUENCE [LARGE SCALE GENOMIC DNA]</scope>
    <source>
        <strain evidence="12">DSM 15908 / JCM 11604 / IC-154</strain>
    </source>
</reference>
<dbReference type="EC" id="3.4.25.1" evidence="9"/>
<dbReference type="OrthoDB" id="6330at2157"/>
<dbReference type="InParanoid" id="L0A8S6"/>
<comment type="similarity">
    <text evidence="9">Belongs to the peptidase T1B family.</text>
</comment>
<sequence>MAISYEQGTALGIKAKDGVVLATDKRMSYGSFIMSRNAKKVYLLNDRVGIALTGLYADVSGLVRIMNAEISYYETTNETTMSLYAISKLFSNILYSYKMLPFLIESIIGGLDRDGKPKIYTLDALGSVTEDKYMAVGSGGTTALGVLEYSYNDNLTIDEAEKIAITALKTTMERDSSSGDGIDLLIIKSEGKPLEKSYKLKVVEEGQ</sequence>
<dbReference type="PANTHER" id="PTHR32194">
    <property type="entry name" value="METALLOPROTEASE TLDD"/>
    <property type="match status" value="1"/>
</dbReference>
<dbReference type="FunCoup" id="L0A8S6">
    <property type="interactions" value="180"/>
</dbReference>
<proteinExistence type="inferred from homology"/>
<dbReference type="InterPro" id="IPR029055">
    <property type="entry name" value="Ntn_hydrolases_N"/>
</dbReference>
<keyword evidence="6 9" id="KW-0068">Autocatalytic cleavage</keyword>
<dbReference type="RefSeq" id="WP_015232176.1">
    <property type="nucleotide sequence ID" value="NC_019791.1"/>
</dbReference>
<comment type="subunit">
    <text evidence="9">The 20S proteasome core is composed of 14 alpha and 14 beta subunits that assemble into four stacked heptameric rings, resulting in a barrel-shaped structure. The two inner rings, each composed of seven catalytic beta subunits, are sandwiched by two outer rings, each composed of seven alpha subunits. The catalytic chamber with the active sites is on the inside of the barrel. Has a gated structure, the ends of the cylinder being occluded by the N-termini of the alpha-subunits. Is capped at one or both ends by the proteasome regulatory ATPase, PAN.</text>
</comment>
<dbReference type="GO" id="GO:0010498">
    <property type="term" value="P:proteasomal protein catabolic process"/>
    <property type="evidence" value="ECO:0007669"/>
    <property type="project" value="UniProtKB-UniRule"/>
</dbReference>
<comment type="activity regulation">
    <text evidence="9">The formation of the proteasomal ATPase PAN-20S proteasome complex, via the docking of the C-termini of PAN into the intersubunit pockets in the alpha-rings, triggers opening of the gate for substrate entry. Interconversion between the open-gate and close-gate conformations leads to a dynamic regulation of the 20S proteasome proteolysis activity.</text>
</comment>
<evidence type="ECO:0000256" key="5">
    <source>
        <dbReference type="ARBA" id="ARBA00022801"/>
    </source>
</evidence>
<evidence type="ECO:0000313" key="11">
    <source>
        <dbReference type="EMBL" id="AFZ70278.1"/>
    </source>
</evidence>
<dbReference type="KEGG" id="clg:Calag_0514"/>
<dbReference type="GO" id="GO:0005737">
    <property type="term" value="C:cytoplasm"/>
    <property type="evidence" value="ECO:0007669"/>
    <property type="project" value="UniProtKB-SubCell"/>
</dbReference>
<comment type="catalytic activity">
    <reaction evidence="1 9">
        <text>Cleavage of peptide bonds with very broad specificity.</text>
        <dbReference type="EC" id="3.4.25.1"/>
    </reaction>
</comment>
<dbReference type="InterPro" id="IPR016050">
    <property type="entry name" value="Proteasome_bsu_CS"/>
</dbReference>
<dbReference type="SUPFAM" id="SSF56235">
    <property type="entry name" value="N-terminal nucleophile aminohydrolases (Ntn hydrolases)"/>
    <property type="match status" value="1"/>
</dbReference>
<dbReference type="HOGENOM" id="CLU_035750_7_2_2"/>
<dbReference type="InterPro" id="IPR000243">
    <property type="entry name" value="Pept_T1A_subB"/>
</dbReference>
<evidence type="ECO:0000256" key="8">
    <source>
        <dbReference type="ARBA" id="ARBA00023145"/>
    </source>
</evidence>
<dbReference type="InterPro" id="IPR001353">
    <property type="entry name" value="Proteasome_sua/b"/>
</dbReference>
<dbReference type="EMBL" id="CP003378">
    <property type="protein sequence ID" value="AFZ70278.1"/>
    <property type="molecule type" value="Genomic_DNA"/>
</dbReference>
<dbReference type="NCBIfam" id="TIGR03634">
    <property type="entry name" value="arc_protsome_B"/>
    <property type="match status" value="1"/>
</dbReference>
<dbReference type="PANTHER" id="PTHR32194:SF2">
    <property type="entry name" value="PROTEASOME SUBUNIT BETA TYPE-1"/>
    <property type="match status" value="1"/>
</dbReference>
<dbReference type="GeneID" id="14211774"/>
<evidence type="ECO:0000256" key="6">
    <source>
        <dbReference type="ARBA" id="ARBA00022813"/>
    </source>
</evidence>
<feature type="active site" description="Nucleophile" evidence="10">
    <location>
        <position position="9"/>
    </location>
</feature>
<evidence type="ECO:0000256" key="3">
    <source>
        <dbReference type="ARBA" id="ARBA00022670"/>
    </source>
</evidence>
<evidence type="ECO:0000256" key="10">
    <source>
        <dbReference type="PIRSR" id="PIRSR600243-1"/>
    </source>
</evidence>
<keyword evidence="4 9" id="KW-0888">Threonine protease</keyword>
<dbReference type="Proteomes" id="UP000010469">
    <property type="component" value="Chromosome"/>
</dbReference>
<keyword evidence="12" id="KW-1185">Reference proteome</keyword>
<keyword evidence="7 9" id="KW-0647">Proteasome</keyword>
<evidence type="ECO:0000256" key="7">
    <source>
        <dbReference type="ARBA" id="ARBA00022942"/>
    </source>
</evidence>
<evidence type="ECO:0000256" key="9">
    <source>
        <dbReference type="HAMAP-Rule" id="MF_02113"/>
    </source>
</evidence>
<feature type="propeptide" id="PRO_5005069133" description="Removed in mature form; by autocatalysis" evidence="9">
    <location>
        <begin position="1"/>
        <end position="7"/>
    </location>
</feature>
<dbReference type="PRINTS" id="PR00141">
    <property type="entry name" value="PROTEASOME"/>
</dbReference>
<evidence type="ECO:0000256" key="4">
    <source>
        <dbReference type="ARBA" id="ARBA00022698"/>
    </source>
</evidence>
<dbReference type="HAMAP" id="MF_02113_A">
    <property type="entry name" value="Proteasome_B_A"/>
    <property type="match status" value="1"/>
</dbReference>
<dbReference type="Pfam" id="PF00227">
    <property type="entry name" value="Proteasome"/>
    <property type="match status" value="1"/>
</dbReference>
<organism evidence="11 12">
    <name type="scientific">Caldisphaera lagunensis (strain DSM 15908 / JCM 11604 / ANMR 0165 / IC-154)</name>
    <dbReference type="NCBI Taxonomy" id="1056495"/>
    <lineage>
        <taxon>Archaea</taxon>
        <taxon>Thermoproteota</taxon>
        <taxon>Thermoprotei</taxon>
        <taxon>Acidilobales</taxon>
        <taxon>Caldisphaeraceae</taxon>
        <taxon>Caldisphaera</taxon>
    </lineage>
</organism>
<evidence type="ECO:0000256" key="2">
    <source>
        <dbReference type="ARBA" id="ARBA00022490"/>
    </source>
</evidence>
<keyword evidence="5 9" id="KW-0378">Hydrolase</keyword>
<keyword evidence="2 9" id="KW-0963">Cytoplasm</keyword>
<dbReference type="PROSITE" id="PS00854">
    <property type="entry name" value="PROTEASOME_BETA_1"/>
    <property type="match status" value="1"/>
</dbReference>